<dbReference type="RefSeq" id="WP_275110302.1">
    <property type="nucleotide sequence ID" value="NZ_JAKJSC010000002.1"/>
</dbReference>
<feature type="chain" id="PRO_5045372091" description="DUF302 domain-containing protein" evidence="1">
    <location>
        <begin position="20"/>
        <end position="295"/>
    </location>
</feature>
<gene>
    <name evidence="2" type="ORF">L3049_13285</name>
</gene>
<evidence type="ECO:0000313" key="2">
    <source>
        <dbReference type="EMBL" id="MDE5418973.1"/>
    </source>
</evidence>
<feature type="signal peptide" evidence="1">
    <location>
        <begin position="1"/>
        <end position="19"/>
    </location>
</feature>
<evidence type="ECO:0000256" key="1">
    <source>
        <dbReference type="SAM" id="SignalP"/>
    </source>
</evidence>
<keyword evidence="3" id="KW-1185">Reference proteome</keyword>
<comment type="caution">
    <text evidence="2">The sequence shown here is derived from an EMBL/GenBank/DDBJ whole genome shotgun (WGS) entry which is preliminary data.</text>
</comment>
<keyword evidence="1" id="KW-0732">Signal</keyword>
<sequence>MKKLILLIICFAWLQNSNAQNKNLSPFFTVGTSNSEITDLINTVKEGLVGQDFNIIGEYHPEKNKDLYVVCLTRPDLRKLCLESEDRGALASVLKIGMVKKANEVTISMINPDYMFCAYLSNYDSQKEAYTKITDDLKKSLLKIGNDFTPFGGELSANAIKKYHYKMMMPYFKDPVELNQFNTFEEGLATIRKNLKDEKGKTKLIYEQLFEDQKIAVFGIGLLDPEDGEKEFLPIIGEDHIAAMPYEIILQGKEATMLHGKYRFALYWPELTMGTFMKIMSTPGNVEEFMESVTK</sequence>
<accession>A0ABT5VU83</accession>
<name>A0ABT5VU83_9BACT</name>
<protein>
    <recommendedName>
        <fullName evidence="4">DUF302 domain-containing protein</fullName>
    </recommendedName>
</protein>
<dbReference type="Proteomes" id="UP001528920">
    <property type="component" value="Unassembled WGS sequence"/>
</dbReference>
<reference evidence="2 3" key="1">
    <citation type="submission" date="2022-01" db="EMBL/GenBank/DDBJ databases">
        <title>Labilibaculum sp. nov, a marine bacterium isolated from Antarctica.</title>
        <authorList>
            <person name="Dai W."/>
        </authorList>
    </citation>
    <scope>NUCLEOTIDE SEQUENCE [LARGE SCALE GENOMIC DNA]</scope>
    <source>
        <strain evidence="2 3">DW002</strain>
    </source>
</reference>
<evidence type="ECO:0000313" key="3">
    <source>
        <dbReference type="Proteomes" id="UP001528920"/>
    </source>
</evidence>
<dbReference type="EMBL" id="JAKJSC010000002">
    <property type="protein sequence ID" value="MDE5418973.1"/>
    <property type="molecule type" value="Genomic_DNA"/>
</dbReference>
<organism evidence="2 3">
    <name type="scientific">Paralabilibaculum antarcticum</name>
    <dbReference type="NCBI Taxonomy" id="2912572"/>
    <lineage>
        <taxon>Bacteria</taxon>
        <taxon>Pseudomonadati</taxon>
        <taxon>Bacteroidota</taxon>
        <taxon>Bacteroidia</taxon>
        <taxon>Marinilabiliales</taxon>
        <taxon>Marinifilaceae</taxon>
        <taxon>Paralabilibaculum</taxon>
    </lineage>
</organism>
<evidence type="ECO:0008006" key="4">
    <source>
        <dbReference type="Google" id="ProtNLM"/>
    </source>
</evidence>
<proteinExistence type="predicted"/>